<organism evidence="1 2">
    <name type="scientific">Ectothiorhodosinus mongolicus</name>
    <dbReference type="NCBI Taxonomy" id="233100"/>
    <lineage>
        <taxon>Bacteria</taxon>
        <taxon>Pseudomonadati</taxon>
        <taxon>Pseudomonadota</taxon>
        <taxon>Gammaproteobacteria</taxon>
        <taxon>Chromatiales</taxon>
        <taxon>Ectothiorhodospiraceae</taxon>
        <taxon>Ectothiorhodosinus</taxon>
    </lineage>
</organism>
<keyword evidence="2" id="KW-1185">Reference proteome</keyword>
<dbReference type="STRING" id="233100.SAMN05216526_0393"/>
<protein>
    <submittedName>
        <fullName evidence="1">Uncharacterized protein</fullName>
    </submittedName>
</protein>
<gene>
    <name evidence="1" type="ORF">SAMN05216526_0393</name>
</gene>
<evidence type="ECO:0000313" key="1">
    <source>
        <dbReference type="EMBL" id="SIT65935.1"/>
    </source>
</evidence>
<sequence>MGTDLFSPKTGVENRGQIYFFPSTGYDPTDFEWAKIPGVRPHLTEDWGTTPLISSR</sequence>
<accession>A0A1R3VPS3</accession>
<name>A0A1R3VPS3_9GAMM</name>
<proteinExistence type="predicted"/>
<dbReference type="Proteomes" id="UP000223759">
    <property type="component" value="Unassembled WGS sequence"/>
</dbReference>
<reference evidence="1 2" key="1">
    <citation type="submission" date="2017-01" db="EMBL/GenBank/DDBJ databases">
        <authorList>
            <person name="Mah S.A."/>
            <person name="Swanson W.J."/>
            <person name="Moy G.W."/>
            <person name="Vacquier V.D."/>
        </authorList>
    </citation>
    <scope>NUCLEOTIDE SEQUENCE [LARGE SCALE GENOMIC DNA]</scope>
    <source>
        <strain evidence="1 2">M9</strain>
    </source>
</reference>
<dbReference type="AlphaFoldDB" id="A0A1R3VPS3"/>
<evidence type="ECO:0000313" key="2">
    <source>
        <dbReference type="Proteomes" id="UP000223759"/>
    </source>
</evidence>
<dbReference type="EMBL" id="FTPK01000001">
    <property type="protein sequence ID" value="SIT65935.1"/>
    <property type="molecule type" value="Genomic_DNA"/>
</dbReference>